<feature type="transmembrane region" description="Helical" evidence="7">
    <location>
        <begin position="294"/>
        <end position="315"/>
    </location>
</feature>
<reference evidence="9 10" key="1">
    <citation type="submission" date="2019-01" db="EMBL/GenBank/DDBJ databases">
        <authorList>
            <person name="Ferrante I. M."/>
        </authorList>
    </citation>
    <scope>NUCLEOTIDE SEQUENCE [LARGE SCALE GENOMIC DNA]</scope>
    <source>
        <strain evidence="9 10">B856</strain>
    </source>
</reference>
<proteinExistence type="predicted"/>
<feature type="transmembrane region" description="Helical" evidence="7">
    <location>
        <begin position="163"/>
        <end position="185"/>
    </location>
</feature>
<feature type="transmembrane region" description="Helical" evidence="7">
    <location>
        <begin position="453"/>
        <end position="474"/>
    </location>
</feature>
<feature type="transmembrane region" description="Helical" evidence="7">
    <location>
        <begin position="102"/>
        <end position="120"/>
    </location>
</feature>
<feature type="transmembrane region" description="Helical" evidence="7">
    <location>
        <begin position="404"/>
        <end position="426"/>
    </location>
</feature>
<feature type="transmembrane region" description="Helical" evidence="7">
    <location>
        <begin position="374"/>
        <end position="398"/>
    </location>
</feature>
<evidence type="ECO:0000313" key="9">
    <source>
        <dbReference type="EMBL" id="VEU43260.1"/>
    </source>
</evidence>
<feature type="region of interest" description="Disordered" evidence="6">
    <location>
        <begin position="16"/>
        <end position="51"/>
    </location>
</feature>
<accession>A0A448ZMJ1</accession>
<comment type="subcellular location">
    <subcellularLocation>
        <location evidence="1">Membrane</location>
    </subcellularLocation>
</comment>
<keyword evidence="5 7" id="KW-0472">Membrane</keyword>
<feature type="transmembrane region" description="Helical" evidence="7">
    <location>
        <begin position="197"/>
        <end position="214"/>
    </location>
</feature>
<dbReference type="GO" id="GO:0016020">
    <property type="term" value="C:membrane"/>
    <property type="evidence" value="ECO:0007669"/>
    <property type="project" value="UniProtKB-SubCell"/>
</dbReference>
<dbReference type="PANTHER" id="PTHR48017">
    <property type="entry name" value="OS05G0424000 PROTEIN-RELATED"/>
    <property type="match status" value="1"/>
</dbReference>
<evidence type="ECO:0000256" key="1">
    <source>
        <dbReference type="ARBA" id="ARBA00004370"/>
    </source>
</evidence>
<feature type="transmembrane region" description="Helical" evidence="7">
    <location>
        <begin position="221"/>
        <end position="241"/>
    </location>
</feature>
<evidence type="ECO:0000256" key="3">
    <source>
        <dbReference type="ARBA" id="ARBA00022692"/>
    </source>
</evidence>
<dbReference type="OrthoDB" id="40134at2759"/>
<keyword evidence="2" id="KW-0813">Transport</keyword>
<keyword evidence="4 7" id="KW-1133">Transmembrane helix</keyword>
<feature type="compositionally biased region" description="Gly residues" evidence="6">
    <location>
        <begin position="37"/>
        <end position="49"/>
    </location>
</feature>
<feature type="transmembrane region" description="Helical" evidence="7">
    <location>
        <begin position="261"/>
        <end position="282"/>
    </location>
</feature>
<name>A0A448ZMJ1_9STRA</name>
<evidence type="ECO:0000256" key="4">
    <source>
        <dbReference type="ARBA" id="ARBA00022989"/>
    </source>
</evidence>
<evidence type="ECO:0000256" key="6">
    <source>
        <dbReference type="SAM" id="MobiDB-lite"/>
    </source>
</evidence>
<dbReference type="AlphaFoldDB" id="A0A448ZMJ1"/>
<sequence>MAQSSVPYREYRGTIDDVAPDEFGPPPTAGTAIGSPYGDGDGDGGGVGKQGAAKSLPKRIFAFLTRGGTGFDAFLLAASQEVGQVILTLPWVFSLVGMKSGILLQVVFATTALYTNYLLVNLHTEFRKRLAEDRSDPRSGDPHYVVSYHDIMGGLVGPFCGRFAFGVVFLSLFGLSTVQIIATGSNMYLLDGSLPKRTWSLIAGGVFSLLAFVPNFRHYRLLVVLANTATTYTSWYMTITSLKEGPVEDVVYDAPRDASDWFRGMVGLLFCFGGHASNIEVADVMDDHSTYDRAYFYSFLYVFTLTMPNAVSAYYSYGSIARLNQNAFGLYEQSTARDFGIIMMNINNLVAFGLFLGPLFHIWERFLHIHQKPFWIRALARLPLCGVIVLFAIAFPFYGAINTVLGAFTTSFATYILPMVAFNSVFRTSDDLVGMAKPLPGFARSNFALLRKANYVAIGLLTVCGVGLGGWSSVTNFVAQIHKFEYFAECYGC</sequence>
<keyword evidence="3 7" id="KW-0812">Transmembrane</keyword>
<evidence type="ECO:0000259" key="8">
    <source>
        <dbReference type="Pfam" id="PF01490"/>
    </source>
</evidence>
<evidence type="ECO:0000313" key="10">
    <source>
        <dbReference type="Proteomes" id="UP000291116"/>
    </source>
</evidence>
<gene>
    <name evidence="9" type="ORF">PSNMU_V1.4_AUG-EV-PASAV3_0103100</name>
</gene>
<feature type="transmembrane region" description="Helical" evidence="7">
    <location>
        <begin position="339"/>
        <end position="362"/>
    </location>
</feature>
<evidence type="ECO:0000256" key="5">
    <source>
        <dbReference type="ARBA" id="ARBA00023136"/>
    </source>
</evidence>
<dbReference type="EMBL" id="CAACVS010000531">
    <property type="protein sequence ID" value="VEU43260.1"/>
    <property type="molecule type" value="Genomic_DNA"/>
</dbReference>
<evidence type="ECO:0000256" key="7">
    <source>
        <dbReference type="SAM" id="Phobius"/>
    </source>
</evidence>
<dbReference type="Proteomes" id="UP000291116">
    <property type="component" value="Unassembled WGS sequence"/>
</dbReference>
<keyword evidence="10" id="KW-1185">Reference proteome</keyword>
<feature type="domain" description="Amino acid transporter transmembrane" evidence="8">
    <location>
        <begin position="69"/>
        <end position="421"/>
    </location>
</feature>
<organism evidence="9 10">
    <name type="scientific">Pseudo-nitzschia multistriata</name>
    <dbReference type="NCBI Taxonomy" id="183589"/>
    <lineage>
        <taxon>Eukaryota</taxon>
        <taxon>Sar</taxon>
        <taxon>Stramenopiles</taxon>
        <taxon>Ochrophyta</taxon>
        <taxon>Bacillariophyta</taxon>
        <taxon>Bacillariophyceae</taxon>
        <taxon>Bacillariophycidae</taxon>
        <taxon>Bacillariales</taxon>
        <taxon>Bacillariaceae</taxon>
        <taxon>Pseudo-nitzschia</taxon>
    </lineage>
</organism>
<dbReference type="Pfam" id="PF01490">
    <property type="entry name" value="Aa_trans"/>
    <property type="match status" value="1"/>
</dbReference>
<dbReference type="InterPro" id="IPR013057">
    <property type="entry name" value="AA_transpt_TM"/>
</dbReference>
<protein>
    <recommendedName>
        <fullName evidence="8">Amino acid transporter transmembrane domain-containing protein</fullName>
    </recommendedName>
</protein>
<evidence type="ECO:0000256" key="2">
    <source>
        <dbReference type="ARBA" id="ARBA00022448"/>
    </source>
</evidence>